<name>A0A0R1EZS7_LACZE</name>
<dbReference type="eggNOG" id="ENOG5033B9D">
    <property type="taxonomic scope" value="Bacteria"/>
</dbReference>
<evidence type="ECO:0000256" key="1">
    <source>
        <dbReference type="SAM" id="Phobius"/>
    </source>
</evidence>
<organism evidence="2 3">
    <name type="scientific">Lacticaseibacillus zeae DSM 20178 = KCTC 3804</name>
    <dbReference type="NCBI Taxonomy" id="1423816"/>
    <lineage>
        <taxon>Bacteria</taxon>
        <taxon>Bacillati</taxon>
        <taxon>Bacillota</taxon>
        <taxon>Bacilli</taxon>
        <taxon>Lactobacillales</taxon>
        <taxon>Lactobacillaceae</taxon>
        <taxon>Lacticaseibacillus</taxon>
    </lineage>
</organism>
<dbReference type="EMBL" id="AZCT01000002">
    <property type="protein sequence ID" value="KRK13363.1"/>
    <property type="molecule type" value="Genomic_DNA"/>
</dbReference>
<keyword evidence="1" id="KW-1133">Transmembrane helix</keyword>
<evidence type="ECO:0000313" key="2">
    <source>
        <dbReference type="EMBL" id="KRK13363.1"/>
    </source>
</evidence>
<proteinExistence type="predicted"/>
<keyword evidence="1" id="KW-0472">Membrane</keyword>
<dbReference type="AlphaFoldDB" id="A0A0R1EZS7"/>
<comment type="caution">
    <text evidence="2">The sequence shown here is derived from an EMBL/GenBank/DDBJ whole genome shotgun (WGS) entry which is preliminary data.</text>
</comment>
<dbReference type="Proteomes" id="UP000051984">
    <property type="component" value="Unassembled WGS sequence"/>
</dbReference>
<feature type="transmembrane region" description="Helical" evidence="1">
    <location>
        <begin position="51"/>
        <end position="69"/>
    </location>
</feature>
<gene>
    <name evidence="2" type="ORF">FD51_GL001575</name>
</gene>
<accession>A0A0R1EZS7</accession>
<sequence>MVANAFTTSQWQSAEQWNNGWLFFAIVVILLIVNHLVIIGVYVPNRLKWKWAVIVPFIFICLGLARYSWVRTTSAANVQFNQWAKQITPQIRVKKASFFRLVPVPDSAIEAYQGLNEYPAFKTLPMYAHRQVTAPVTYLGRNANSVYFKWQGMIYRYTGTTRTGDHAALIGYRFWLKDRNYTRLGFVNPSKTFTAALMIPKGQAKRIYHPVKQIVVTLESMDGDWTTEKVYRGS</sequence>
<keyword evidence="1" id="KW-0812">Transmembrane</keyword>
<evidence type="ECO:0000313" key="3">
    <source>
        <dbReference type="Proteomes" id="UP000051984"/>
    </source>
</evidence>
<dbReference type="RefSeq" id="WP_010490007.1">
    <property type="nucleotide sequence ID" value="NZ_AZCT01000002.1"/>
</dbReference>
<reference evidence="2 3" key="1">
    <citation type="journal article" date="2015" name="Genome Announc.">
        <title>Expanding the biotechnology potential of lactobacilli through comparative genomics of 213 strains and associated genera.</title>
        <authorList>
            <person name="Sun Z."/>
            <person name="Harris H.M."/>
            <person name="McCann A."/>
            <person name="Guo C."/>
            <person name="Argimon S."/>
            <person name="Zhang W."/>
            <person name="Yang X."/>
            <person name="Jeffery I.B."/>
            <person name="Cooney J.C."/>
            <person name="Kagawa T.F."/>
            <person name="Liu W."/>
            <person name="Song Y."/>
            <person name="Salvetti E."/>
            <person name="Wrobel A."/>
            <person name="Rasinkangas P."/>
            <person name="Parkhill J."/>
            <person name="Rea M.C."/>
            <person name="O'Sullivan O."/>
            <person name="Ritari J."/>
            <person name="Douillard F.P."/>
            <person name="Paul Ross R."/>
            <person name="Yang R."/>
            <person name="Briner A.E."/>
            <person name="Felis G.E."/>
            <person name="de Vos W.M."/>
            <person name="Barrangou R."/>
            <person name="Klaenhammer T.R."/>
            <person name="Caufield P.W."/>
            <person name="Cui Y."/>
            <person name="Zhang H."/>
            <person name="O'Toole P.W."/>
        </authorList>
    </citation>
    <scope>NUCLEOTIDE SEQUENCE [LARGE SCALE GENOMIC DNA]</scope>
    <source>
        <strain evidence="2 3">DSM 20178</strain>
    </source>
</reference>
<dbReference type="PATRIC" id="fig|1423816.3.peg.1647"/>
<protein>
    <submittedName>
        <fullName evidence="2">Uncharacterized protein</fullName>
    </submittedName>
</protein>
<feature type="transmembrane region" description="Helical" evidence="1">
    <location>
        <begin position="20"/>
        <end position="44"/>
    </location>
</feature>